<organism evidence="2 3">
    <name type="scientific">Chryseobacterium indoltheticum</name>
    <dbReference type="NCBI Taxonomy" id="254"/>
    <lineage>
        <taxon>Bacteria</taxon>
        <taxon>Pseudomonadati</taxon>
        <taxon>Bacteroidota</taxon>
        <taxon>Flavobacteriia</taxon>
        <taxon>Flavobacteriales</taxon>
        <taxon>Weeksellaceae</taxon>
        <taxon>Chryseobacterium group</taxon>
        <taxon>Chryseobacterium</taxon>
    </lineage>
</organism>
<dbReference type="InterPro" id="IPR001387">
    <property type="entry name" value="Cro/C1-type_HTH"/>
</dbReference>
<dbReference type="PROSITE" id="PS50943">
    <property type="entry name" value="HTH_CROC1"/>
    <property type="match status" value="1"/>
</dbReference>
<name>A0A3G6MY76_9FLAO</name>
<dbReference type="GO" id="GO:0003677">
    <property type="term" value="F:DNA binding"/>
    <property type="evidence" value="ECO:0007669"/>
    <property type="project" value="InterPro"/>
</dbReference>
<dbReference type="SMART" id="SM00530">
    <property type="entry name" value="HTH_XRE"/>
    <property type="match status" value="1"/>
</dbReference>
<accession>A0A3G6MY76</accession>
<dbReference type="InterPro" id="IPR010982">
    <property type="entry name" value="Lambda_DNA-bd_dom_sf"/>
</dbReference>
<sequence length="95" mass="10776">MNNIEDTFCIAVADYIREFLKDNDIDLADLAAAANVDRKQVYRLINKENVPLLSTVIKIALAAGLKIHISDMQFDFDEYKKNNNILTATSKNKKD</sequence>
<reference evidence="2 3" key="1">
    <citation type="submission" date="2018-11" db="EMBL/GenBank/DDBJ databases">
        <title>Proposal to divide the Flavobacteriaceae and reorganize its genera based on Amino Acid Identity values calculated from whole genome sequences.</title>
        <authorList>
            <person name="Nicholson A.C."/>
            <person name="Gulvik C.A."/>
            <person name="Whitney A.M."/>
            <person name="Humrighouse B.W."/>
            <person name="Bell M."/>
            <person name="Holmes B."/>
            <person name="Steigerwalt A."/>
            <person name="Villarma A."/>
            <person name="Sheth M."/>
            <person name="Batra D."/>
            <person name="Pryor J."/>
            <person name="Bernardet J.-F."/>
            <person name="Hugo C."/>
            <person name="Kampfer P."/>
            <person name="Newman J."/>
            <person name="Mcquiston J.R."/>
        </authorList>
    </citation>
    <scope>NUCLEOTIDE SEQUENCE [LARGE SCALE GENOMIC DNA]</scope>
    <source>
        <strain evidence="2 3">G0211</strain>
    </source>
</reference>
<evidence type="ECO:0000313" key="3">
    <source>
        <dbReference type="Proteomes" id="UP000269076"/>
    </source>
</evidence>
<dbReference type="AlphaFoldDB" id="A0A3G6MY76"/>
<dbReference type="RefSeq" id="WP_123885253.1">
    <property type="nucleotide sequence ID" value="NZ_CP033928.1"/>
</dbReference>
<dbReference type="Proteomes" id="UP000269076">
    <property type="component" value="Chromosome"/>
</dbReference>
<protein>
    <submittedName>
        <fullName evidence="2">Helix-turn-helix domain-containing protein</fullName>
    </submittedName>
</protein>
<dbReference type="Pfam" id="PF13443">
    <property type="entry name" value="HTH_26"/>
    <property type="match status" value="1"/>
</dbReference>
<dbReference type="Gene3D" id="1.10.260.40">
    <property type="entry name" value="lambda repressor-like DNA-binding domains"/>
    <property type="match status" value="1"/>
</dbReference>
<evidence type="ECO:0000259" key="1">
    <source>
        <dbReference type="PROSITE" id="PS50943"/>
    </source>
</evidence>
<feature type="domain" description="HTH cro/C1-type" evidence="1">
    <location>
        <begin position="16"/>
        <end position="70"/>
    </location>
</feature>
<dbReference type="SUPFAM" id="SSF47413">
    <property type="entry name" value="lambda repressor-like DNA-binding domains"/>
    <property type="match status" value="1"/>
</dbReference>
<dbReference type="EMBL" id="CP033928">
    <property type="protein sequence ID" value="AZA60197.1"/>
    <property type="molecule type" value="Genomic_DNA"/>
</dbReference>
<evidence type="ECO:0000313" key="2">
    <source>
        <dbReference type="EMBL" id="AZA60197.1"/>
    </source>
</evidence>
<gene>
    <name evidence="2" type="ORF">EG340_03710</name>
</gene>
<proteinExistence type="predicted"/>